<evidence type="ECO:0000256" key="1">
    <source>
        <dbReference type="SAM" id="MobiDB-lite"/>
    </source>
</evidence>
<evidence type="ECO:0000313" key="4">
    <source>
        <dbReference type="Proteomes" id="UP000799757"/>
    </source>
</evidence>
<dbReference type="EMBL" id="MU001929">
    <property type="protein sequence ID" value="KAF2793403.1"/>
    <property type="molecule type" value="Genomic_DNA"/>
</dbReference>
<dbReference type="OrthoDB" id="5428863at2759"/>
<dbReference type="AlphaFoldDB" id="A0A6A6XBM4"/>
<gene>
    <name evidence="3" type="ORF">K505DRAFT_325503</name>
</gene>
<keyword evidence="4" id="KW-1185">Reference proteome</keyword>
<evidence type="ECO:0000313" key="3">
    <source>
        <dbReference type="EMBL" id="KAF2793403.1"/>
    </source>
</evidence>
<proteinExistence type="predicted"/>
<feature type="domain" description="Heterokaryon incompatibility" evidence="2">
    <location>
        <begin position="223"/>
        <end position="355"/>
    </location>
</feature>
<organism evidence="3 4">
    <name type="scientific">Melanomma pulvis-pyrius CBS 109.77</name>
    <dbReference type="NCBI Taxonomy" id="1314802"/>
    <lineage>
        <taxon>Eukaryota</taxon>
        <taxon>Fungi</taxon>
        <taxon>Dikarya</taxon>
        <taxon>Ascomycota</taxon>
        <taxon>Pezizomycotina</taxon>
        <taxon>Dothideomycetes</taxon>
        <taxon>Pleosporomycetidae</taxon>
        <taxon>Pleosporales</taxon>
        <taxon>Melanommataceae</taxon>
        <taxon>Melanomma</taxon>
    </lineage>
</organism>
<accession>A0A6A6XBM4</accession>
<name>A0A6A6XBM4_9PLEO</name>
<sequence>MGNAVVTPGLSSTESDEEDPTPGAAQGYHAQSWPTFLGARAHEDDTFECDCGAPTPDEVLCAECQGLNLNSDANSPPDKWIDLRAAPTAMDPDCTFCQLLESCTIDQNVAWKPQPLKTLKILATKNPSIPATPCLRYKEPSPSNVKSNLYAPVILPVHAGPGLSGRHIDVNEVDYNLIGDWLRWCGEHHHTCNTPRPTSIPGFKTIDVDTMTIVPFHDLRSEYVTLSYVWGSFVDGTLGPGGLPNILPQAVYDAIYVTKKLGLRYLWVDRYCIAQDNPVVKRDQIMRMGEIYSESHLTIIAAAGQDSEYGLPGVSRPRISQTTARIGRLCLIAHTSKDEEIHNSVWNSRGWTFQEGLLAKRRLVFTDSQCYMQCQEVHYHEGIRSPRAFRPSRSSYNNLFRPAFTYPKKKHDRVLASKWINDFLNRNLSFDQDAVDCVAALFRSSSNFQLLCGLPVEQDRPTALDALARSLLWYHSTDLVRRPCFPSWTWAGWKRARTDTRIVSRPLNDGWVSISPETNFDAFPRGSERSVDDCFIHGAQAYFSDGTVLDWDTASMEILERSRLSIYPTCLEITGWVFEAEKVLIPLSSEEDAKKSEWEFSTPPALLSAKAQKDPEHLRQAVSKEKFVGMILMSRLPGLETRTKTAILSVLARQIGFLLLKRTQEGFERAERHVEAVPGATDENMTLDRSTGDLKIPGIEIKRDTVRFI</sequence>
<protein>
    <submittedName>
        <fullName evidence="3">HET-domain-containing protein</fullName>
    </submittedName>
</protein>
<dbReference type="PANTHER" id="PTHR33112">
    <property type="entry name" value="DOMAIN PROTEIN, PUTATIVE-RELATED"/>
    <property type="match status" value="1"/>
</dbReference>
<dbReference type="Proteomes" id="UP000799757">
    <property type="component" value="Unassembled WGS sequence"/>
</dbReference>
<reference evidence="3" key="1">
    <citation type="journal article" date="2020" name="Stud. Mycol.">
        <title>101 Dothideomycetes genomes: a test case for predicting lifestyles and emergence of pathogens.</title>
        <authorList>
            <person name="Haridas S."/>
            <person name="Albert R."/>
            <person name="Binder M."/>
            <person name="Bloem J."/>
            <person name="Labutti K."/>
            <person name="Salamov A."/>
            <person name="Andreopoulos B."/>
            <person name="Baker S."/>
            <person name="Barry K."/>
            <person name="Bills G."/>
            <person name="Bluhm B."/>
            <person name="Cannon C."/>
            <person name="Castanera R."/>
            <person name="Culley D."/>
            <person name="Daum C."/>
            <person name="Ezra D."/>
            <person name="Gonzalez J."/>
            <person name="Henrissat B."/>
            <person name="Kuo A."/>
            <person name="Liang C."/>
            <person name="Lipzen A."/>
            <person name="Lutzoni F."/>
            <person name="Magnuson J."/>
            <person name="Mondo S."/>
            <person name="Nolan M."/>
            <person name="Ohm R."/>
            <person name="Pangilinan J."/>
            <person name="Park H.-J."/>
            <person name="Ramirez L."/>
            <person name="Alfaro M."/>
            <person name="Sun H."/>
            <person name="Tritt A."/>
            <person name="Yoshinaga Y."/>
            <person name="Zwiers L.-H."/>
            <person name="Turgeon B."/>
            <person name="Goodwin S."/>
            <person name="Spatafora J."/>
            <person name="Crous P."/>
            <person name="Grigoriev I."/>
        </authorList>
    </citation>
    <scope>NUCLEOTIDE SEQUENCE</scope>
    <source>
        <strain evidence="3">CBS 109.77</strain>
    </source>
</reference>
<dbReference type="InterPro" id="IPR010730">
    <property type="entry name" value="HET"/>
</dbReference>
<dbReference type="Pfam" id="PF06985">
    <property type="entry name" value="HET"/>
    <property type="match status" value="1"/>
</dbReference>
<evidence type="ECO:0000259" key="2">
    <source>
        <dbReference type="Pfam" id="PF06985"/>
    </source>
</evidence>
<feature type="region of interest" description="Disordered" evidence="1">
    <location>
        <begin position="1"/>
        <end position="29"/>
    </location>
</feature>
<dbReference type="PANTHER" id="PTHR33112:SF1">
    <property type="entry name" value="HETEROKARYON INCOMPATIBILITY DOMAIN-CONTAINING PROTEIN"/>
    <property type="match status" value="1"/>
</dbReference>